<feature type="region of interest" description="Disordered" evidence="3">
    <location>
        <begin position="155"/>
        <end position="179"/>
    </location>
</feature>
<proteinExistence type="predicted"/>
<dbReference type="Gene3D" id="3.30.70.330">
    <property type="match status" value="2"/>
</dbReference>
<accession>A0A0C3B1W0</accession>
<feature type="compositionally biased region" description="Basic and acidic residues" evidence="3">
    <location>
        <begin position="355"/>
        <end position="375"/>
    </location>
</feature>
<dbReference type="SMART" id="SM00360">
    <property type="entry name" value="RRM"/>
    <property type="match status" value="2"/>
</dbReference>
<dbReference type="InterPro" id="IPR035979">
    <property type="entry name" value="RBD_domain_sf"/>
</dbReference>
<reference evidence="6" key="2">
    <citation type="submission" date="2015-01" db="EMBL/GenBank/DDBJ databases">
        <title>Evolutionary Origins and Diversification of the Mycorrhizal Mutualists.</title>
        <authorList>
            <consortium name="DOE Joint Genome Institute"/>
            <consortium name="Mycorrhizal Genomics Consortium"/>
            <person name="Kohler A."/>
            <person name="Kuo A."/>
            <person name="Nagy L.G."/>
            <person name="Floudas D."/>
            <person name="Copeland A."/>
            <person name="Barry K.W."/>
            <person name="Cichocki N."/>
            <person name="Veneault-Fourrey C."/>
            <person name="LaButti K."/>
            <person name="Lindquist E.A."/>
            <person name="Lipzen A."/>
            <person name="Lundell T."/>
            <person name="Morin E."/>
            <person name="Murat C."/>
            <person name="Riley R."/>
            <person name="Ohm R."/>
            <person name="Sun H."/>
            <person name="Tunlid A."/>
            <person name="Henrissat B."/>
            <person name="Grigoriev I.V."/>
            <person name="Hibbett D.S."/>
            <person name="Martin F."/>
        </authorList>
    </citation>
    <scope>NUCLEOTIDE SEQUENCE [LARGE SCALE GENOMIC DNA]</scope>
    <source>
        <strain evidence="6">MAFF 305830</strain>
    </source>
</reference>
<dbReference type="Pfam" id="PF00076">
    <property type="entry name" value="RRM_1"/>
    <property type="match status" value="2"/>
</dbReference>
<evidence type="ECO:0000313" key="5">
    <source>
        <dbReference type="EMBL" id="KIM25521.1"/>
    </source>
</evidence>
<reference evidence="5 6" key="1">
    <citation type="submission" date="2014-04" db="EMBL/GenBank/DDBJ databases">
        <authorList>
            <consortium name="DOE Joint Genome Institute"/>
            <person name="Kuo A."/>
            <person name="Zuccaro A."/>
            <person name="Kohler A."/>
            <person name="Nagy L.G."/>
            <person name="Floudas D."/>
            <person name="Copeland A."/>
            <person name="Barry K.W."/>
            <person name="Cichocki N."/>
            <person name="Veneault-Fourrey C."/>
            <person name="LaButti K."/>
            <person name="Lindquist E.A."/>
            <person name="Lipzen A."/>
            <person name="Lundell T."/>
            <person name="Morin E."/>
            <person name="Murat C."/>
            <person name="Sun H."/>
            <person name="Tunlid A."/>
            <person name="Henrissat B."/>
            <person name="Grigoriev I.V."/>
            <person name="Hibbett D.S."/>
            <person name="Martin F."/>
            <person name="Nordberg H.P."/>
            <person name="Cantor M.N."/>
            <person name="Hua S.X."/>
        </authorList>
    </citation>
    <scope>NUCLEOTIDE SEQUENCE [LARGE SCALE GENOMIC DNA]</scope>
    <source>
        <strain evidence="5 6">MAFF 305830</strain>
    </source>
</reference>
<dbReference type="AlphaFoldDB" id="A0A0C3B1W0"/>
<dbReference type="InterPro" id="IPR000504">
    <property type="entry name" value="RRM_dom"/>
</dbReference>
<dbReference type="Proteomes" id="UP000054097">
    <property type="component" value="Unassembled WGS sequence"/>
</dbReference>
<gene>
    <name evidence="5" type="ORF">M408DRAFT_331087</name>
</gene>
<dbReference type="PANTHER" id="PTHR23236:SF95">
    <property type="entry name" value="NUCLEOLAR PROTEIN 13"/>
    <property type="match status" value="1"/>
</dbReference>
<dbReference type="PROSITE" id="PS50102">
    <property type="entry name" value="RRM"/>
    <property type="match status" value="2"/>
</dbReference>
<sequence>MSTKRKFDEIASDESDGETAAVEPKDQVLSHAAQRRLRKRLKTMELNEKATDEGGITLVATGAKKSANSAVHSVWVGNLSFKTTPDALRKFLGNMEDIKRIHMPTKALHGHLTNSKESRGDNRGFAYVDFGTAEAKQAAIAKSEGHLDGRRLLIKDGSDFTGRPEKDGGTSGSSNPLTGLTKTAKKILSQQKNPACATLFVGNLGFETKEDEIAALFGRLHPKLAKRSVKPVADDADQGRLLRVRMGTFEDSGKCKGFAFVDFKDAQSATEALTNPHNHSLNGRALVVEYASADAVRRGALVNAKQENDKPATKNHASRRPQKSERIAAKAAARQGKAVGQTITSKEGMASGSEGKTRTRDLKSSQRTPKSDTVRRQKSGAALATAQRESVAIVPSTGKKIVF</sequence>
<evidence type="ECO:0000313" key="6">
    <source>
        <dbReference type="Proteomes" id="UP000054097"/>
    </source>
</evidence>
<name>A0A0C3B1W0_SERVB</name>
<feature type="region of interest" description="Disordered" evidence="3">
    <location>
        <begin position="1"/>
        <end position="26"/>
    </location>
</feature>
<dbReference type="STRING" id="933852.A0A0C3B1W0"/>
<dbReference type="OrthoDB" id="439808at2759"/>
<dbReference type="SUPFAM" id="SSF54928">
    <property type="entry name" value="RNA-binding domain, RBD"/>
    <property type="match status" value="2"/>
</dbReference>
<dbReference type="InterPro" id="IPR012677">
    <property type="entry name" value="Nucleotide-bd_a/b_plait_sf"/>
</dbReference>
<evidence type="ECO:0000259" key="4">
    <source>
        <dbReference type="PROSITE" id="PS50102"/>
    </source>
</evidence>
<evidence type="ECO:0000256" key="1">
    <source>
        <dbReference type="ARBA" id="ARBA00022884"/>
    </source>
</evidence>
<evidence type="ECO:0000256" key="2">
    <source>
        <dbReference type="PROSITE-ProRule" id="PRU00176"/>
    </source>
</evidence>
<organism evidence="5 6">
    <name type="scientific">Serendipita vermifera MAFF 305830</name>
    <dbReference type="NCBI Taxonomy" id="933852"/>
    <lineage>
        <taxon>Eukaryota</taxon>
        <taxon>Fungi</taxon>
        <taxon>Dikarya</taxon>
        <taxon>Basidiomycota</taxon>
        <taxon>Agaricomycotina</taxon>
        <taxon>Agaricomycetes</taxon>
        <taxon>Sebacinales</taxon>
        <taxon>Serendipitaceae</taxon>
        <taxon>Serendipita</taxon>
    </lineage>
</organism>
<keyword evidence="6" id="KW-1185">Reference proteome</keyword>
<feature type="domain" description="RRM" evidence="4">
    <location>
        <begin position="72"/>
        <end position="167"/>
    </location>
</feature>
<protein>
    <recommendedName>
        <fullName evidence="4">RRM domain-containing protein</fullName>
    </recommendedName>
</protein>
<dbReference type="GO" id="GO:0005730">
    <property type="term" value="C:nucleolus"/>
    <property type="evidence" value="ECO:0007669"/>
    <property type="project" value="TreeGrafter"/>
</dbReference>
<feature type="compositionally biased region" description="Basic and acidic residues" evidence="3">
    <location>
        <begin position="155"/>
        <end position="168"/>
    </location>
</feature>
<dbReference type="GO" id="GO:0003723">
    <property type="term" value="F:RNA binding"/>
    <property type="evidence" value="ECO:0007669"/>
    <property type="project" value="UniProtKB-UniRule"/>
</dbReference>
<feature type="region of interest" description="Disordered" evidence="3">
    <location>
        <begin position="301"/>
        <end position="403"/>
    </location>
</feature>
<keyword evidence="1 2" id="KW-0694">RNA-binding</keyword>
<dbReference type="HOGENOM" id="CLU_027451_2_2_1"/>
<feature type="domain" description="RRM" evidence="4">
    <location>
        <begin position="197"/>
        <end position="293"/>
    </location>
</feature>
<dbReference type="EMBL" id="KN824313">
    <property type="protein sequence ID" value="KIM25521.1"/>
    <property type="molecule type" value="Genomic_DNA"/>
</dbReference>
<dbReference type="PANTHER" id="PTHR23236">
    <property type="entry name" value="EUKARYOTIC TRANSLATION INITIATION FACTOR 4B/4H"/>
    <property type="match status" value="1"/>
</dbReference>
<evidence type="ECO:0000256" key="3">
    <source>
        <dbReference type="SAM" id="MobiDB-lite"/>
    </source>
</evidence>
<feature type="compositionally biased region" description="Low complexity" evidence="3">
    <location>
        <begin position="329"/>
        <end position="341"/>
    </location>
</feature>